<dbReference type="SUPFAM" id="SSF56935">
    <property type="entry name" value="Porins"/>
    <property type="match status" value="1"/>
</dbReference>
<keyword evidence="1" id="KW-0732">Signal</keyword>
<protein>
    <recommendedName>
        <fullName evidence="4">Phosphate-selective porin O and P</fullName>
    </recommendedName>
</protein>
<feature type="chain" id="PRO_5008626203" description="Phosphate-selective porin O and P" evidence="1">
    <location>
        <begin position="21"/>
        <end position="401"/>
    </location>
</feature>
<dbReference type="STRING" id="1156395.DBT_0438"/>
<dbReference type="EMBL" id="MAGO01000002">
    <property type="protein sequence ID" value="OCC15976.1"/>
    <property type="molecule type" value="Genomic_DNA"/>
</dbReference>
<dbReference type="RefSeq" id="WP_067615960.1">
    <property type="nucleotide sequence ID" value="NZ_MAGO01000002.1"/>
</dbReference>
<dbReference type="AlphaFoldDB" id="A0A1B9F7T3"/>
<dbReference type="Gene3D" id="2.40.160.10">
    <property type="entry name" value="Porin"/>
    <property type="match status" value="1"/>
</dbReference>
<dbReference type="InterPro" id="IPR023614">
    <property type="entry name" value="Porin_dom_sf"/>
</dbReference>
<comment type="caution">
    <text evidence="2">The sequence shown here is derived from an EMBL/GenBank/DDBJ whole genome shotgun (WGS) entry which is preliminary data.</text>
</comment>
<name>A0A1B9F7T3_9BACT</name>
<sequence>MRIFKTLVFFGFFLANVTLAAAQAPQEQTLSIEERLRRLEAQLKAQQSTDRRFHLGGYGEIHGNFKSGGGDQVDFHRLVFYVGYDFSNWIKFSSEIELEHAFVSDGSDGEVALEQGYVDFLLDPKLNVRIGRFLTPLGIINQHHEPPSFNGVERPVFSKYIIPTTWPSDGIGVFGRFSRGLQYEFYIAGGLDGSGFDPVKGIRGGRITERPSLNDPAIMGRIDVFPLELAGVASDHLLRTGISVYAGGINNGNEGDDPDVSGDISILSADFEYTYSRLDLKGVVAWEKIDDKEGLKQGVADEILGWYLEGAVHWLPNSWKKGRLAKSDSTVFLRYEDIDTQYRMPQGVEEDPKGERSVWTTGIGFYPVPNLVLKMDYQIVDYADSSVNDEYKWNVGIGWQF</sequence>
<reference evidence="2 3" key="1">
    <citation type="submission" date="2016-06" db="EMBL/GenBank/DDBJ databases">
        <title>Respiratory ammonification of nitrate coupled to the oxidation of elemental sulfur in deep-sea autotrophic thermophilic bacteria.</title>
        <authorList>
            <person name="Slobodkina G.B."/>
            <person name="Mardanov A.V."/>
            <person name="Ravin N.V."/>
            <person name="Frolova A.A."/>
            <person name="Viryasiv M.B."/>
            <person name="Chernyh N.A."/>
            <person name="Bonch-Osmolovskaya E.A."/>
            <person name="Slobodkin A.I."/>
        </authorList>
    </citation>
    <scope>NUCLEOTIDE SEQUENCE [LARGE SCALE GENOMIC DNA]</scope>
    <source>
        <strain evidence="2 3">S69</strain>
    </source>
</reference>
<proteinExistence type="predicted"/>
<keyword evidence="3" id="KW-1185">Reference proteome</keyword>
<evidence type="ECO:0000256" key="1">
    <source>
        <dbReference type="SAM" id="SignalP"/>
    </source>
</evidence>
<gene>
    <name evidence="2" type="ORF">DBT_0438</name>
</gene>
<evidence type="ECO:0008006" key="4">
    <source>
        <dbReference type="Google" id="ProtNLM"/>
    </source>
</evidence>
<evidence type="ECO:0000313" key="2">
    <source>
        <dbReference type="EMBL" id="OCC15976.1"/>
    </source>
</evidence>
<evidence type="ECO:0000313" key="3">
    <source>
        <dbReference type="Proteomes" id="UP000093080"/>
    </source>
</evidence>
<accession>A0A1B9F7T3</accession>
<organism evidence="2 3">
    <name type="scientific">Dissulfuribacter thermophilus</name>
    <dbReference type="NCBI Taxonomy" id="1156395"/>
    <lineage>
        <taxon>Bacteria</taxon>
        <taxon>Pseudomonadati</taxon>
        <taxon>Thermodesulfobacteriota</taxon>
        <taxon>Dissulfuribacteria</taxon>
        <taxon>Dissulfuribacterales</taxon>
        <taxon>Dissulfuribacteraceae</taxon>
        <taxon>Dissulfuribacter</taxon>
    </lineage>
</organism>
<dbReference type="Proteomes" id="UP000093080">
    <property type="component" value="Unassembled WGS sequence"/>
</dbReference>
<feature type="signal peptide" evidence="1">
    <location>
        <begin position="1"/>
        <end position="20"/>
    </location>
</feature>
<dbReference type="OrthoDB" id="9768080at2"/>